<sequence length="486" mass="53280">MDLNISDITVVQLKRWLEVLKLSTKGTKNELFARLAKVPVEVRGSAPENCTEMDQQILQPDVESRELDMESGEEMQIEVQTLENLRVEIAKAQKKLENLNRQIGNEDTENEGGENAQLRNRDGNSSSENLEQSVRSFENTQRGDDRDGEIGGGRSGGSGDDRDGEIGGGRSGGRSGGSGDDRDGEIGGGRSGGSGEDRDGDMSGGRGEGRDGDKNGDRREERDGDRSGVRGNSGEIGVQQNGDRFETSGLLSPGFNMAREILMDFTEKVSVRSWIAQYENISALYSLSDMQRRALLISKLKGNSLEWMHADAGRFAKPVNELLEQLKLAFGGIESKSVLRRKFEARSWSPNEQFATYFGEKCRLARDVAMDEDELLDGLVEGIPVLSLRTQAKLQCFDGPERMLRAFADIRLPAKGPAMAKLAAAKAVPASSETRCFNCNAKGHWKRECTKPKRSPGSCYGCGAEDHRIAECPGNKKKAENNYSAK</sequence>
<evidence type="ECO:0000313" key="6">
    <source>
        <dbReference type="RefSeq" id="XP_017036518.2"/>
    </source>
</evidence>
<dbReference type="OrthoDB" id="7864685at2759"/>
<dbReference type="InterPro" id="IPR036875">
    <property type="entry name" value="Znf_CCHC_sf"/>
</dbReference>
<keyword evidence="1" id="KW-0863">Zinc-finger</keyword>
<keyword evidence="5" id="KW-1185">Reference proteome</keyword>
<feature type="compositionally biased region" description="Basic and acidic residues" evidence="2">
    <location>
        <begin position="195"/>
        <end position="228"/>
    </location>
</feature>
<reference evidence="5 6" key="1">
    <citation type="submission" date="2025-05" db="UniProtKB">
        <authorList>
            <consortium name="RefSeq"/>
        </authorList>
    </citation>
    <scope>IDENTIFICATION</scope>
    <source>
        <strain evidence="5 6">14028-0561.14</strain>
        <tissue evidence="6 7">Whole fly</tissue>
    </source>
</reference>
<name>A0A6P4JP16_DROKI</name>
<dbReference type="InterPro" id="IPR036361">
    <property type="entry name" value="SAP_dom_sf"/>
</dbReference>
<keyword evidence="1" id="KW-0862">Zinc</keyword>
<dbReference type="InterPro" id="IPR003034">
    <property type="entry name" value="SAP_dom"/>
</dbReference>
<dbReference type="AlphaFoldDB" id="A0A6P4JP16"/>
<feature type="compositionally biased region" description="Polar residues" evidence="2">
    <location>
        <begin position="123"/>
        <end position="140"/>
    </location>
</feature>
<dbReference type="RefSeq" id="XP_017036518.2">
    <property type="nucleotide sequence ID" value="XM_017181029.3"/>
</dbReference>
<evidence type="ECO:0000313" key="5">
    <source>
        <dbReference type="Proteomes" id="UP001652661"/>
    </source>
</evidence>
<dbReference type="SMART" id="SM00513">
    <property type="entry name" value="SAP"/>
    <property type="match status" value="1"/>
</dbReference>
<evidence type="ECO:0000313" key="7">
    <source>
        <dbReference type="RefSeq" id="XP_041631808.1"/>
    </source>
</evidence>
<dbReference type="SUPFAM" id="SSF57756">
    <property type="entry name" value="Retrovirus zinc finger-like domains"/>
    <property type="match status" value="1"/>
</dbReference>
<dbReference type="Gene3D" id="4.10.60.10">
    <property type="entry name" value="Zinc finger, CCHC-type"/>
    <property type="match status" value="1"/>
</dbReference>
<dbReference type="PROSITE" id="PS50158">
    <property type="entry name" value="ZF_CCHC"/>
    <property type="match status" value="2"/>
</dbReference>
<gene>
    <name evidence="6" type="primary">LOC108084695</name>
    <name evidence="7" type="synonym">LOC121502404</name>
</gene>
<dbReference type="Pfam" id="PF00098">
    <property type="entry name" value="zf-CCHC"/>
    <property type="match status" value="1"/>
</dbReference>
<accession>A0A6P4JP16</accession>
<dbReference type="RefSeq" id="XP_041631808.1">
    <property type="nucleotide sequence ID" value="XM_041775874.2"/>
</dbReference>
<organism evidence="5 6">
    <name type="scientific">Drosophila kikkawai</name>
    <name type="common">Fruit fly</name>
    <dbReference type="NCBI Taxonomy" id="30033"/>
    <lineage>
        <taxon>Eukaryota</taxon>
        <taxon>Metazoa</taxon>
        <taxon>Ecdysozoa</taxon>
        <taxon>Arthropoda</taxon>
        <taxon>Hexapoda</taxon>
        <taxon>Insecta</taxon>
        <taxon>Pterygota</taxon>
        <taxon>Neoptera</taxon>
        <taxon>Endopterygota</taxon>
        <taxon>Diptera</taxon>
        <taxon>Brachycera</taxon>
        <taxon>Muscomorpha</taxon>
        <taxon>Ephydroidea</taxon>
        <taxon>Drosophilidae</taxon>
        <taxon>Drosophila</taxon>
        <taxon>Sophophora</taxon>
    </lineage>
</organism>
<evidence type="ECO:0000259" key="4">
    <source>
        <dbReference type="PROSITE" id="PS50800"/>
    </source>
</evidence>
<dbReference type="SUPFAM" id="SSF68906">
    <property type="entry name" value="SAP domain"/>
    <property type="match status" value="1"/>
</dbReference>
<dbReference type="Proteomes" id="UP001652661">
    <property type="component" value="Chromosome 3R"/>
</dbReference>
<dbReference type="Gene3D" id="1.10.720.30">
    <property type="entry name" value="SAP domain"/>
    <property type="match status" value="1"/>
</dbReference>
<evidence type="ECO:0000256" key="1">
    <source>
        <dbReference type="PROSITE-ProRule" id="PRU00047"/>
    </source>
</evidence>
<dbReference type="PROSITE" id="PS50800">
    <property type="entry name" value="SAP"/>
    <property type="match status" value="1"/>
</dbReference>
<evidence type="ECO:0000256" key="2">
    <source>
        <dbReference type="SAM" id="MobiDB-lite"/>
    </source>
</evidence>
<proteinExistence type="predicted"/>
<evidence type="ECO:0000259" key="3">
    <source>
        <dbReference type="PROSITE" id="PS50158"/>
    </source>
</evidence>
<protein>
    <submittedName>
        <fullName evidence="6 7">Uncharacterized protein</fullName>
    </submittedName>
</protein>
<feature type="domain" description="CCHC-type" evidence="3">
    <location>
        <begin position="435"/>
        <end position="451"/>
    </location>
</feature>
<dbReference type="GO" id="GO:0003676">
    <property type="term" value="F:nucleic acid binding"/>
    <property type="evidence" value="ECO:0007669"/>
    <property type="project" value="InterPro"/>
</dbReference>
<feature type="domain" description="SAP" evidence="4">
    <location>
        <begin position="5"/>
        <end position="39"/>
    </location>
</feature>
<feature type="domain" description="CCHC-type" evidence="3">
    <location>
        <begin position="459"/>
        <end position="473"/>
    </location>
</feature>
<dbReference type="GO" id="GO:0008270">
    <property type="term" value="F:zinc ion binding"/>
    <property type="evidence" value="ECO:0007669"/>
    <property type="project" value="UniProtKB-KW"/>
</dbReference>
<dbReference type="SMART" id="SM00343">
    <property type="entry name" value="ZnF_C2HC"/>
    <property type="match status" value="2"/>
</dbReference>
<feature type="region of interest" description="Disordered" evidence="2">
    <location>
        <begin position="100"/>
        <end position="247"/>
    </location>
</feature>
<dbReference type="Pfam" id="PF02037">
    <property type="entry name" value="SAP"/>
    <property type="match status" value="1"/>
</dbReference>
<keyword evidence="1" id="KW-0479">Metal-binding</keyword>
<feature type="compositionally biased region" description="Gly residues" evidence="2">
    <location>
        <begin position="166"/>
        <end position="178"/>
    </location>
</feature>
<dbReference type="InterPro" id="IPR001878">
    <property type="entry name" value="Znf_CCHC"/>
</dbReference>
<dbReference type="Proteomes" id="UP001652661">
    <property type="component" value="Chromosome 2L"/>
</dbReference>
<dbReference type="GeneID" id="108084695"/>